<dbReference type="Proteomes" id="UP001141552">
    <property type="component" value="Unassembled WGS sequence"/>
</dbReference>
<gene>
    <name evidence="1" type="ORF">Tsubulata_013351</name>
</gene>
<reference evidence="1" key="2">
    <citation type="journal article" date="2023" name="Plants (Basel)">
        <title>Annotation of the Turnera subulata (Passifloraceae) Draft Genome Reveals the S-Locus Evolved after the Divergence of Turneroideae from Passifloroideae in a Stepwise Manner.</title>
        <authorList>
            <person name="Henning P.M."/>
            <person name="Roalson E.H."/>
            <person name="Mir W."/>
            <person name="McCubbin A.G."/>
            <person name="Shore J.S."/>
        </authorList>
    </citation>
    <scope>NUCLEOTIDE SEQUENCE</scope>
    <source>
        <strain evidence="1">F60SS</strain>
    </source>
</reference>
<name>A0A9Q0G2B8_9ROSI</name>
<keyword evidence="2" id="KW-1185">Reference proteome</keyword>
<evidence type="ECO:0000313" key="1">
    <source>
        <dbReference type="EMBL" id="KAJ4841913.1"/>
    </source>
</evidence>
<reference evidence="1" key="1">
    <citation type="submission" date="2022-02" db="EMBL/GenBank/DDBJ databases">
        <authorList>
            <person name="Henning P.M."/>
            <person name="McCubbin A.G."/>
            <person name="Shore J.S."/>
        </authorList>
    </citation>
    <scope>NUCLEOTIDE SEQUENCE</scope>
    <source>
        <strain evidence="1">F60SS</strain>
        <tissue evidence="1">Leaves</tissue>
    </source>
</reference>
<comment type="caution">
    <text evidence="1">The sequence shown here is derived from an EMBL/GenBank/DDBJ whole genome shotgun (WGS) entry which is preliminary data.</text>
</comment>
<dbReference type="EMBL" id="JAKUCV010002645">
    <property type="protein sequence ID" value="KAJ4841913.1"/>
    <property type="molecule type" value="Genomic_DNA"/>
</dbReference>
<proteinExistence type="predicted"/>
<accession>A0A9Q0G2B8</accession>
<protein>
    <submittedName>
        <fullName evidence="1">Uncharacterized protein</fullName>
    </submittedName>
</protein>
<sequence length="61" mass="7190">MSENHNSIPAPIHTLCDWVRHQRYALCCCDRSREKNGTGHKCGEEKMRQIPILRNWDLRGK</sequence>
<dbReference type="AlphaFoldDB" id="A0A9Q0G2B8"/>
<evidence type="ECO:0000313" key="2">
    <source>
        <dbReference type="Proteomes" id="UP001141552"/>
    </source>
</evidence>
<organism evidence="1 2">
    <name type="scientific">Turnera subulata</name>
    <dbReference type="NCBI Taxonomy" id="218843"/>
    <lineage>
        <taxon>Eukaryota</taxon>
        <taxon>Viridiplantae</taxon>
        <taxon>Streptophyta</taxon>
        <taxon>Embryophyta</taxon>
        <taxon>Tracheophyta</taxon>
        <taxon>Spermatophyta</taxon>
        <taxon>Magnoliopsida</taxon>
        <taxon>eudicotyledons</taxon>
        <taxon>Gunneridae</taxon>
        <taxon>Pentapetalae</taxon>
        <taxon>rosids</taxon>
        <taxon>fabids</taxon>
        <taxon>Malpighiales</taxon>
        <taxon>Passifloraceae</taxon>
        <taxon>Turnera</taxon>
    </lineage>
</organism>
<feature type="non-terminal residue" evidence="1">
    <location>
        <position position="61"/>
    </location>
</feature>